<dbReference type="GO" id="GO:0009279">
    <property type="term" value="C:cell outer membrane"/>
    <property type="evidence" value="ECO:0007669"/>
    <property type="project" value="UniProtKB-SubCell"/>
</dbReference>
<comment type="subcellular location">
    <subcellularLocation>
        <location evidence="1">Cell outer membrane</location>
    </subcellularLocation>
</comment>
<keyword evidence="3" id="KW-0998">Cell outer membrane</keyword>
<dbReference type="PANTHER" id="PTHR40980">
    <property type="entry name" value="PLUG DOMAIN-CONTAINING PROTEIN"/>
    <property type="match status" value="1"/>
</dbReference>
<dbReference type="SUPFAM" id="SSF56935">
    <property type="entry name" value="Porins"/>
    <property type="match status" value="1"/>
</dbReference>
<dbReference type="InterPro" id="IPR013784">
    <property type="entry name" value="Carb-bd-like_fold"/>
</dbReference>
<dbReference type="SUPFAM" id="SSF49452">
    <property type="entry name" value="Starch-binding domain-like"/>
    <property type="match status" value="1"/>
</dbReference>
<dbReference type="Pfam" id="PF14905">
    <property type="entry name" value="OMP_b-brl_3"/>
    <property type="match status" value="1"/>
</dbReference>
<reference evidence="6 7" key="1">
    <citation type="submission" date="2020-04" db="EMBL/GenBank/DDBJ databases">
        <title>Genome sequencing of novel species.</title>
        <authorList>
            <person name="Heo J."/>
            <person name="Kim S.-J."/>
            <person name="Kim J.-S."/>
            <person name="Hong S.-B."/>
            <person name="Kwon S.-W."/>
        </authorList>
    </citation>
    <scope>NUCLEOTIDE SEQUENCE [LARGE SCALE GENOMIC DNA]</scope>
    <source>
        <strain evidence="6 7">F39-2</strain>
    </source>
</reference>
<dbReference type="Proteomes" id="UP000503278">
    <property type="component" value="Chromosome"/>
</dbReference>
<evidence type="ECO:0000256" key="2">
    <source>
        <dbReference type="ARBA" id="ARBA00023136"/>
    </source>
</evidence>
<dbReference type="Gene3D" id="2.40.170.20">
    <property type="entry name" value="TonB-dependent receptor, beta-barrel domain"/>
    <property type="match status" value="1"/>
</dbReference>
<evidence type="ECO:0000256" key="3">
    <source>
        <dbReference type="ARBA" id="ARBA00023237"/>
    </source>
</evidence>
<proteinExistence type="predicted"/>
<dbReference type="EMBL" id="CP051682">
    <property type="protein sequence ID" value="QJD95698.1"/>
    <property type="molecule type" value="Genomic_DNA"/>
</dbReference>
<keyword evidence="7" id="KW-1185">Reference proteome</keyword>
<dbReference type="KEGG" id="mrob:HH214_07345"/>
<dbReference type="Pfam" id="PF13620">
    <property type="entry name" value="CarboxypepD_reg"/>
    <property type="match status" value="1"/>
</dbReference>
<gene>
    <name evidence="6" type="ORF">HH214_07345</name>
</gene>
<keyword evidence="2" id="KW-0472">Membrane</keyword>
<evidence type="ECO:0000256" key="1">
    <source>
        <dbReference type="ARBA" id="ARBA00004442"/>
    </source>
</evidence>
<accession>A0A7L5DZP4</accession>
<dbReference type="InterPro" id="IPR036942">
    <property type="entry name" value="Beta-barrel_TonB_sf"/>
</dbReference>
<protein>
    <submittedName>
        <fullName evidence="6">TonB-dependent receptor</fullName>
    </submittedName>
</protein>
<dbReference type="GO" id="GO:0030246">
    <property type="term" value="F:carbohydrate binding"/>
    <property type="evidence" value="ECO:0007669"/>
    <property type="project" value="InterPro"/>
</dbReference>
<dbReference type="AlphaFoldDB" id="A0A7L5DZP4"/>
<feature type="domain" description="Outer membrane protein beta-barrel" evidence="5">
    <location>
        <begin position="373"/>
        <end position="775"/>
    </location>
</feature>
<evidence type="ECO:0000313" key="7">
    <source>
        <dbReference type="Proteomes" id="UP000503278"/>
    </source>
</evidence>
<dbReference type="RefSeq" id="WP_169606705.1">
    <property type="nucleotide sequence ID" value="NZ_CP051682.1"/>
</dbReference>
<feature type="chain" id="PRO_5029507546" evidence="4">
    <location>
        <begin position="20"/>
        <end position="799"/>
    </location>
</feature>
<evidence type="ECO:0000256" key="4">
    <source>
        <dbReference type="SAM" id="SignalP"/>
    </source>
</evidence>
<keyword evidence="4" id="KW-0732">Signal</keyword>
<dbReference type="Gene3D" id="2.60.40.1120">
    <property type="entry name" value="Carboxypeptidase-like, regulatory domain"/>
    <property type="match status" value="1"/>
</dbReference>
<dbReference type="Gene3D" id="2.170.130.10">
    <property type="entry name" value="TonB-dependent receptor, plug domain"/>
    <property type="match status" value="1"/>
</dbReference>
<organism evidence="6 7">
    <name type="scientific">Mucilaginibacter robiniae</name>
    <dbReference type="NCBI Taxonomy" id="2728022"/>
    <lineage>
        <taxon>Bacteria</taxon>
        <taxon>Pseudomonadati</taxon>
        <taxon>Bacteroidota</taxon>
        <taxon>Sphingobacteriia</taxon>
        <taxon>Sphingobacteriales</taxon>
        <taxon>Sphingobacteriaceae</taxon>
        <taxon>Mucilaginibacter</taxon>
    </lineage>
</organism>
<name>A0A7L5DZP4_9SPHI</name>
<dbReference type="InterPro" id="IPR041700">
    <property type="entry name" value="OMP_b-brl_3"/>
</dbReference>
<feature type="signal peptide" evidence="4">
    <location>
        <begin position="1"/>
        <end position="19"/>
    </location>
</feature>
<sequence>MKSLISHLLLLFICSATIAQTRIISGKVIDASQQPLTGATVTLLHLPDSVTTAAKMADAEGKYTFSNIKDGKYIVKASMVSFGSAYTAAFQYKGEAFIVPTLTLADKGRNLKEVTVTSTVPQLQQKSDRLVVNVEKLNTTGDNALDVLKKAPGIRLDKDDNILYRNNAGVVVMIDGRRTYMSSTELSNYLKSMPGNTISKVELIPNPPGNYDAEGTAGMINIILKHNTLQGYSGTANINASYGKYGKVYGGINLNYNTGKFSTYARVNTGYYDSYNKMTLSRQIGSEVYNQYNYWHPKTTSTSYTIGTDFYASKRSTFGVMLKGYNNPTHADVTSQSESYNSAGQQIGSVTGVSPQTSNVGTYNLNLNYSFAIDTIGQKLNMDADYVYSNSTAGQYYTNSYYNGAGILAGAPVQLRNSSPVNYNIKAIKADYVLPLANQWQFEAGLKSSWVGTHSNVVFDSLKTVGYVTDPKRSNDFKYDENINAAYVTFSKPFGKQWDIKASLRAEQTISTANSLTRNEIVKRNYWQLFPSAFVTYKINANNQLNASFSRRISRPNYNSLNSAIRYTDAYTAIQGNPYLQPSISESYVFNYTYKSFQVLSLSYLKVHDDVSNVINQNDQTKESITTYQNLGSTQTLSATSAGSFNIVKWWNVNPEVDAAYNRVNTQVQGVPYVSRRFSWSGNVDQNFFLPQNFKVTLSAQYYSPSISGLSRTLSGSQIDAGVSKTLMDKRMTLSFKVRDIFFGNRYRSVLQYNNVNTRWNNEWESRRFTLGLTYNFGNTKLKAARNRQGGSTAEQGRM</sequence>
<evidence type="ECO:0000259" key="5">
    <source>
        <dbReference type="Pfam" id="PF14905"/>
    </source>
</evidence>
<keyword evidence="6" id="KW-0675">Receptor</keyword>
<dbReference type="PANTHER" id="PTHR40980:SF4">
    <property type="entry name" value="TONB-DEPENDENT RECEPTOR-LIKE BETA-BARREL DOMAIN-CONTAINING PROTEIN"/>
    <property type="match status" value="1"/>
</dbReference>
<evidence type="ECO:0000313" key="6">
    <source>
        <dbReference type="EMBL" id="QJD95698.1"/>
    </source>
</evidence>
<dbReference type="InterPro" id="IPR037066">
    <property type="entry name" value="Plug_dom_sf"/>
</dbReference>